<dbReference type="Proteomes" id="UP001303946">
    <property type="component" value="Plasmid unnamed1"/>
</dbReference>
<evidence type="ECO:0000313" key="1">
    <source>
        <dbReference type="EMBL" id="WOB11207.1"/>
    </source>
</evidence>
<dbReference type="RefSeq" id="WP_316704396.1">
    <property type="nucleotide sequence ID" value="NZ_CP136337.1"/>
</dbReference>
<gene>
    <name evidence="1" type="ORF">RXV79_26605</name>
</gene>
<protein>
    <submittedName>
        <fullName evidence="1">Uncharacterized protein</fullName>
    </submittedName>
</protein>
<accession>A0ABZ0D206</accession>
<reference evidence="1 2" key="1">
    <citation type="submission" date="2023-10" db="EMBL/GenBank/DDBJ databases">
        <title>Bacteria for the degradation of biodegradable plastic PBAT(Polybutylene adipate terephthalate).</title>
        <authorList>
            <person name="Weon H.-Y."/>
            <person name="Yeon J."/>
        </authorList>
    </citation>
    <scope>NUCLEOTIDE SEQUENCE [LARGE SCALE GENOMIC DNA]</scope>
    <source>
        <strain evidence="1 2">SBD 7-3</strain>
        <plasmid evidence="1 2">unnamed1</plasmid>
    </source>
</reference>
<proteinExistence type="predicted"/>
<keyword evidence="1" id="KW-0614">Plasmid</keyword>
<organism evidence="1 2">
    <name type="scientific">Piscinibacter gummiphilus</name>
    <dbReference type="NCBI Taxonomy" id="946333"/>
    <lineage>
        <taxon>Bacteria</taxon>
        <taxon>Pseudomonadati</taxon>
        <taxon>Pseudomonadota</taxon>
        <taxon>Betaproteobacteria</taxon>
        <taxon>Burkholderiales</taxon>
        <taxon>Sphaerotilaceae</taxon>
        <taxon>Piscinibacter</taxon>
    </lineage>
</organism>
<keyword evidence="2" id="KW-1185">Reference proteome</keyword>
<sequence length="357" mass="40043">MELPLLVDLFVDKTAKAASCTRSQLRQGIAVSLGLEDYDSFGKVCRMMGEVYPLLINAFNDVEVDYPYNDAEVTGLAAALVSAWYEAEEIGGLANVDPEAVDPVKKLPWRIWASWNGEDLSVEDMDGGTEAAIKARSSAYDLLDEFIEAARSWRQQVLDAYTLVNEGTPLPLSAVEAAEELLEEIPSRESEKPEDRLRRFLSARGFDGAGFVDWGKPVETDAAEHRYSQWMLKRHEKLVERVVCGESLLQVRELRNHFRWFPRTDVSHAYEDGPCMSDVLARLNDDSYILVTHSDQPNELTAIVPYDKVYVEREGEIAEALRCSGVGGIAIKVVDRSHALEEGLPHIAGWYCISLWE</sequence>
<geneLocation type="plasmid" evidence="1 2">
    <name>unnamed1</name>
</geneLocation>
<name>A0ABZ0D206_9BURK</name>
<dbReference type="EMBL" id="CP136337">
    <property type="protein sequence ID" value="WOB11207.1"/>
    <property type="molecule type" value="Genomic_DNA"/>
</dbReference>
<evidence type="ECO:0000313" key="2">
    <source>
        <dbReference type="Proteomes" id="UP001303946"/>
    </source>
</evidence>